<dbReference type="InterPro" id="IPR039989">
    <property type="entry name" value="NUDT9"/>
</dbReference>
<dbReference type="OrthoDB" id="9972248at2759"/>
<dbReference type="Proteomes" id="UP000614601">
    <property type="component" value="Unassembled WGS sequence"/>
</dbReference>
<gene>
    <name evidence="2" type="ORF">BOKJ2_LOCUS4015</name>
</gene>
<dbReference type="AlphaFoldDB" id="A0A811K998"/>
<sequence>MKARILASRTMSIHRKCLTTDKPYLKSDNVFRFKVPEDKVKWDVKFDDYRPVEYTDPSTEGKPWADGPINKNMKFNDIDGDIDRRSKMGVYKFDDDDRPLNPVGRTGLRGRGILGKWGPNHAGDPIVSRFKDGKLQFIGIKRGDTGEWALPGGMVDPGETATSTAKREFTEEALDNVEDKNLDDLFNSGKVLYEGYVDDHRNTDNSWMETTVINFHDDKDVLSKAKVKAGSDAAHVEFVTVESGIELYASHNDFVKMFAKLHGVEI</sequence>
<dbReference type="EMBL" id="CAJFCW020000002">
    <property type="protein sequence ID" value="CAG9094993.1"/>
    <property type="molecule type" value="Genomic_DNA"/>
</dbReference>
<dbReference type="InterPro" id="IPR015797">
    <property type="entry name" value="NUDIX_hydrolase-like_dom_sf"/>
</dbReference>
<name>A0A811K998_9BILA</name>
<dbReference type="Gene3D" id="3.90.79.10">
    <property type="entry name" value="Nucleoside Triphosphate Pyrophosphohydrolase"/>
    <property type="match status" value="1"/>
</dbReference>
<dbReference type="InterPro" id="IPR000086">
    <property type="entry name" value="NUDIX_hydrolase_dom"/>
</dbReference>
<dbReference type="CDD" id="cd03670">
    <property type="entry name" value="NUDIX_ADPRase_Nudt9"/>
    <property type="match status" value="1"/>
</dbReference>
<accession>A0A811K998</accession>
<dbReference type="Pfam" id="PF25969">
    <property type="entry name" value="NUDT9_N"/>
    <property type="match status" value="1"/>
</dbReference>
<evidence type="ECO:0000259" key="1">
    <source>
        <dbReference type="PROSITE" id="PS51462"/>
    </source>
</evidence>
<evidence type="ECO:0000313" key="3">
    <source>
        <dbReference type="Proteomes" id="UP000614601"/>
    </source>
</evidence>
<dbReference type="GO" id="GO:0047631">
    <property type="term" value="F:ADP-ribose diphosphatase activity"/>
    <property type="evidence" value="ECO:0007669"/>
    <property type="project" value="InterPro"/>
</dbReference>
<proteinExistence type="predicted"/>
<reference evidence="2" key="1">
    <citation type="submission" date="2020-09" db="EMBL/GenBank/DDBJ databases">
        <authorList>
            <person name="Kikuchi T."/>
        </authorList>
    </citation>
    <scope>NUCLEOTIDE SEQUENCE</scope>
    <source>
        <strain evidence="2">SH1</strain>
    </source>
</reference>
<dbReference type="PROSITE" id="PS51462">
    <property type="entry name" value="NUDIX"/>
    <property type="match status" value="1"/>
</dbReference>
<dbReference type="Pfam" id="PF00293">
    <property type="entry name" value="NUDIX"/>
    <property type="match status" value="1"/>
</dbReference>
<keyword evidence="3" id="KW-1185">Reference proteome</keyword>
<dbReference type="SUPFAM" id="SSF55811">
    <property type="entry name" value="Nudix"/>
    <property type="match status" value="1"/>
</dbReference>
<dbReference type="PANTHER" id="PTHR13030">
    <property type="entry name" value="NUDIX HYDROLASE"/>
    <property type="match status" value="1"/>
</dbReference>
<organism evidence="2 3">
    <name type="scientific">Bursaphelenchus okinawaensis</name>
    <dbReference type="NCBI Taxonomy" id="465554"/>
    <lineage>
        <taxon>Eukaryota</taxon>
        <taxon>Metazoa</taxon>
        <taxon>Ecdysozoa</taxon>
        <taxon>Nematoda</taxon>
        <taxon>Chromadorea</taxon>
        <taxon>Rhabditida</taxon>
        <taxon>Tylenchina</taxon>
        <taxon>Tylenchomorpha</taxon>
        <taxon>Aphelenchoidea</taxon>
        <taxon>Aphelenchoididae</taxon>
        <taxon>Bursaphelenchus</taxon>
    </lineage>
</organism>
<protein>
    <recommendedName>
        <fullName evidence="1">Nudix hydrolase domain-containing protein</fullName>
    </recommendedName>
</protein>
<dbReference type="PANTHER" id="PTHR13030:SF8">
    <property type="entry name" value="ADP-RIBOSE PYROPHOSPHATASE, MITOCHONDRIAL"/>
    <property type="match status" value="1"/>
</dbReference>
<feature type="domain" description="Nudix hydrolase" evidence="1">
    <location>
        <begin position="119"/>
        <end position="261"/>
    </location>
</feature>
<evidence type="ECO:0000313" key="2">
    <source>
        <dbReference type="EMBL" id="CAD5212062.1"/>
    </source>
</evidence>
<comment type="caution">
    <text evidence="2">The sequence shown here is derived from an EMBL/GenBank/DDBJ whole genome shotgun (WGS) entry which is preliminary data.</text>
</comment>
<dbReference type="EMBL" id="CAJFDH010000002">
    <property type="protein sequence ID" value="CAD5212062.1"/>
    <property type="molecule type" value="Genomic_DNA"/>
</dbReference>
<dbReference type="Proteomes" id="UP000783686">
    <property type="component" value="Unassembled WGS sequence"/>
</dbReference>